<comment type="caution">
    <text evidence="5">The sequence shown here is derived from an EMBL/GenBank/DDBJ whole genome shotgun (WGS) entry which is preliminary data.</text>
</comment>
<comment type="similarity">
    <text evidence="1 2">Belongs to the pirin family.</text>
</comment>
<dbReference type="Pfam" id="PF05726">
    <property type="entry name" value="Pirin_C"/>
    <property type="match status" value="1"/>
</dbReference>
<dbReference type="InterPro" id="IPR008778">
    <property type="entry name" value="Pirin_C_dom"/>
</dbReference>
<name>A0ABP7N765_9GAMM</name>
<dbReference type="Gene3D" id="2.60.120.10">
    <property type="entry name" value="Jelly Rolls"/>
    <property type="match status" value="2"/>
</dbReference>
<dbReference type="Proteomes" id="UP001501565">
    <property type="component" value="Unassembled WGS sequence"/>
</dbReference>
<dbReference type="InterPro" id="IPR003829">
    <property type="entry name" value="Pirin_N_dom"/>
</dbReference>
<dbReference type="InterPro" id="IPR012093">
    <property type="entry name" value="Pirin"/>
</dbReference>
<dbReference type="PANTHER" id="PTHR13903:SF8">
    <property type="entry name" value="PIRIN"/>
    <property type="match status" value="1"/>
</dbReference>
<accession>A0ABP7N765</accession>
<feature type="domain" description="Pirin C-terminal" evidence="4">
    <location>
        <begin position="178"/>
        <end position="273"/>
    </location>
</feature>
<protein>
    <submittedName>
        <fullName evidence="5">Pirin family protein</fullName>
    </submittedName>
</protein>
<gene>
    <name evidence="5" type="ORF">GCM10022277_38720</name>
</gene>
<evidence type="ECO:0000259" key="3">
    <source>
        <dbReference type="Pfam" id="PF02678"/>
    </source>
</evidence>
<dbReference type="SUPFAM" id="SSF51182">
    <property type="entry name" value="RmlC-like cupins"/>
    <property type="match status" value="1"/>
</dbReference>
<keyword evidence="6" id="KW-1185">Reference proteome</keyword>
<dbReference type="PANTHER" id="PTHR13903">
    <property type="entry name" value="PIRIN-RELATED"/>
    <property type="match status" value="1"/>
</dbReference>
<dbReference type="EMBL" id="BAABBN010000015">
    <property type="protein sequence ID" value="GAA3938889.1"/>
    <property type="molecule type" value="Genomic_DNA"/>
</dbReference>
<dbReference type="Pfam" id="PF02678">
    <property type="entry name" value="Pirin"/>
    <property type="match status" value="1"/>
</dbReference>
<dbReference type="PIRSF" id="PIRSF006232">
    <property type="entry name" value="Pirin"/>
    <property type="match status" value="1"/>
</dbReference>
<dbReference type="InterPro" id="IPR011051">
    <property type="entry name" value="RmlC_Cupin_sf"/>
</dbReference>
<evidence type="ECO:0000313" key="5">
    <source>
        <dbReference type="EMBL" id="GAA3938889.1"/>
    </source>
</evidence>
<proteinExistence type="inferred from homology"/>
<organism evidence="5 6">
    <name type="scientific">Litoribacillus peritrichatus</name>
    <dbReference type="NCBI Taxonomy" id="718191"/>
    <lineage>
        <taxon>Bacteria</taxon>
        <taxon>Pseudomonadati</taxon>
        <taxon>Pseudomonadota</taxon>
        <taxon>Gammaproteobacteria</taxon>
        <taxon>Oceanospirillales</taxon>
        <taxon>Oceanospirillaceae</taxon>
        <taxon>Litoribacillus</taxon>
    </lineage>
</organism>
<evidence type="ECO:0000256" key="2">
    <source>
        <dbReference type="RuleBase" id="RU003457"/>
    </source>
</evidence>
<dbReference type="InterPro" id="IPR014710">
    <property type="entry name" value="RmlC-like_jellyroll"/>
</dbReference>
<reference evidence="6" key="1">
    <citation type="journal article" date="2019" name="Int. J. Syst. Evol. Microbiol.">
        <title>The Global Catalogue of Microorganisms (GCM) 10K type strain sequencing project: providing services to taxonomists for standard genome sequencing and annotation.</title>
        <authorList>
            <consortium name="The Broad Institute Genomics Platform"/>
            <consortium name="The Broad Institute Genome Sequencing Center for Infectious Disease"/>
            <person name="Wu L."/>
            <person name="Ma J."/>
        </authorList>
    </citation>
    <scope>NUCLEOTIDE SEQUENCE [LARGE SCALE GENOMIC DNA]</scope>
    <source>
        <strain evidence="6">JCM 17551</strain>
    </source>
</reference>
<dbReference type="CDD" id="cd02909">
    <property type="entry name" value="cupin_pirin_N"/>
    <property type="match status" value="1"/>
</dbReference>
<evidence type="ECO:0000313" key="6">
    <source>
        <dbReference type="Proteomes" id="UP001501565"/>
    </source>
</evidence>
<dbReference type="RefSeq" id="WP_344800289.1">
    <property type="nucleotide sequence ID" value="NZ_BAABBN010000015.1"/>
</dbReference>
<evidence type="ECO:0000259" key="4">
    <source>
        <dbReference type="Pfam" id="PF05726"/>
    </source>
</evidence>
<feature type="domain" description="Pirin N-terminal" evidence="3">
    <location>
        <begin position="23"/>
        <end position="118"/>
    </location>
</feature>
<evidence type="ECO:0000256" key="1">
    <source>
        <dbReference type="ARBA" id="ARBA00008416"/>
    </source>
</evidence>
<sequence length="276" mass="30510">MNSVELIQSRPASDGAGVKINRISRMSDAAMMDPFLMVDEIHSEDADDYIEGFPSHPHRGFETITVMLAGKMRHRDHLGNNGVIEAGGGQWMTTGRGVIHSEIPEQDEGLLHGFQVWLNLPAEEKMQRASYQDLAAESWVEANIDGVQVRGIGGVLSVNEEPFTAPVIRPKTQASVYTLKAKQAVQVQVAHPENQKFLLYVYEGEAQINQRAAKRGQMLLVEGLSDFDLKLGKNAGVLLLSGKPLNEPVVQYGPFVMNTMDQVNQAVIDYRNDELV</sequence>